<keyword evidence="2" id="KW-0407">Ion channel</keyword>
<sequence>MDIGKVRPEGDGEVDEWQVIDQVLGHLSQYNGSPDGNDAEEVLPLIDALRRAIAIVQGRPQMVQMAEEERRQLSSQAQATLHEWRRRSQELEQVQAENKVLKSELLRGRQAVDDVLQRQAELQNRVEIMRETIENKRNHLRHINKT</sequence>
<keyword evidence="2" id="KW-0406">Ion transport</keyword>
<dbReference type="EMBL" id="CAXAMM010005102">
    <property type="protein sequence ID" value="CAK9005977.1"/>
    <property type="molecule type" value="Genomic_DNA"/>
</dbReference>
<feature type="coiled-coil region" evidence="1">
    <location>
        <begin position="63"/>
        <end position="139"/>
    </location>
</feature>
<proteinExistence type="predicted"/>
<keyword evidence="2" id="KW-0813">Transport</keyword>
<evidence type="ECO:0000313" key="2">
    <source>
        <dbReference type="EMBL" id="CAK9005977.1"/>
    </source>
</evidence>
<organism evidence="2 3">
    <name type="scientific">Durusdinium trenchii</name>
    <dbReference type="NCBI Taxonomy" id="1381693"/>
    <lineage>
        <taxon>Eukaryota</taxon>
        <taxon>Sar</taxon>
        <taxon>Alveolata</taxon>
        <taxon>Dinophyceae</taxon>
        <taxon>Suessiales</taxon>
        <taxon>Symbiodiniaceae</taxon>
        <taxon>Durusdinium</taxon>
    </lineage>
</organism>
<reference evidence="2 3" key="1">
    <citation type="submission" date="2024-02" db="EMBL/GenBank/DDBJ databases">
        <authorList>
            <person name="Chen Y."/>
            <person name="Shah S."/>
            <person name="Dougan E. K."/>
            <person name="Thang M."/>
            <person name="Chan C."/>
        </authorList>
    </citation>
    <scope>NUCLEOTIDE SEQUENCE [LARGE SCALE GENOMIC DNA]</scope>
</reference>
<comment type="caution">
    <text evidence="2">The sequence shown here is derived from an EMBL/GenBank/DDBJ whole genome shotgun (WGS) entry which is preliminary data.</text>
</comment>
<dbReference type="Proteomes" id="UP001642464">
    <property type="component" value="Unassembled WGS sequence"/>
</dbReference>
<dbReference type="GO" id="GO:0034220">
    <property type="term" value="P:monoatomic ion transmembrane transport"/>
    <property type="evidence" value="ECO:0007669"/>
    <property type="project" value="UniProtKB-KW"/>
</dbReference>
<keyword evidence="1" id="KW-0175">Coiled coil</keyword>
<name>A0ABP0IV54_9DINO</name>
<evidence type="ECO:0000256" key="1">
    <source>
        <dbReference type="SAM" id="Coils"/>
    </source>
</evidence>
<evidence type="ECO:0000313" key="3">
    <source>
        <dbReference type="Proteomes" id="UP001642464"/>
    </source>
</evidence>
<accession>A0ABP0IV54</accession>
<gene>
    <name evidence="2" type="ORF">SCF082_LOCUS8821</name>
</gene>
<protein>
    <submittedName>
        <fullName evidence="2">Two-pore potassium channel 5</fullName>
    </submittedName>
</protein>
<keyword evidence="3" id="KW-1185">Reference proteome</keyword>